<proteinExistence type="inferred from homology"/>
<dbReference type="SUPFAM" id="SSF81340">
    <property type="entry name" value="Clc chloride channel"/>
    <property type="match status" value="1"/>
</dbReference>
<dbReference type="InterPro" id="IPR013780">
    <property type="entry name" value="Glyco_hydro_b"/>
</dbReference>
<dbReference type="SMART" id="SM00632">
    <property type="entry name" value="Aamy_C"/>
    <property type="match status" value="1"/>
</dbReference>
<evidence type="ECO:0000256" key="3">
    <source>
        <dbReference type="ARBA" id="ARBA00022448"/>
    </source>
</evidence>
<feature type="transmembrane region" description="Helical" evidence="12">
    <location>
        <begin position="1283"/>
        <end position="1303"/>
    </location>
</feature>
<feature type="compositionally biased region" description="Basic and acidic residues" evidence="13">
    <location>
        <begin position="1504"/>
        <end position="1546"/>
    </location>
</feature>
<dbReference type="InterPro" id="IPR006047">
    <property type="entry name" value="GH13_cat_dom"/>
</dbReference>
<gene>
    <name evidence="15" type="ORF">DdX_03719</name>
</gene>
<evidence type="ECO:0000256" key="7">
    <source>
        <dbReference type="ARBA" id="ARBA00022989"/>
    </source>
</evidence>
<dbReference type="GO" id="GO:0046872">
    <property type="term" value="F:metal ion binding"/>
    <property type="evidence" value="ECO:0007669"/>
    <property type="project" value="UniProtKB-KW"/>
</dbReference>
<feature type="compositionally biased region" description="Low complexity" evidence="13">
    <location>
        <begin position="1966"/>
        <end position="1979"/>
    </location>
</feature>
<comment type="similarity">
    <text evidence="12">Belongs to the chloride channel (TC 2.A.49) family.</text>
</comment>
<accession>A0AAD4NE69</accession>
<keyword evidence="4 12" id="KW-0812">Transmembrane</keyword>
<dbReference type="Gene3D" id="1.10.3080.10">
    <property type="entry name" value="Clc chloride channel"/>
    <property type="match status" value="1"/>
</dbReference>
<name>A0AAD4NE69_9BILA</name>
<dbReference type="Proteomes" id="UP001201812">
    <property type="component" value="Unassembled WGS sequence"/>
</dbReference>
<evidence type="ECO:0000256" key="11">
    <source>
        <dbReference type="PROSITE-ProRule" id="PRU00703"/>
    </source>
</evidence>
<dbReference type="InterPro" id="IPR017853">
    <property type="entry name" value="GH"/>
</dbReference>
<dbReference type="GO" id="GO:0005886">
    <property type="term" value="C:plasma membrane"/>
    <property type="evidence" value="ECO:0007669"/>
    <property type="project" value="TreeGrafter"/>
</dbReference>
<dbReference type="InterPro" id="IPR031319">
    <property type="entry name" value="A-amylase_C"/>
</dbReference>
<evidence type="ECO:0000259" key="14">
    <source>
        <dbReference type="PROSITE" id="PS51371"/>
    </source>
</evidence>
<keyword evidence="9 12" id="KW-0472">Membrane</keyword>
<dbReference type="PRINTS" id="PR00762">
    <property type="entry name" value="CLCHANNEL"/>
</dbReference>
<dbReference type="EMBL" id="JAKKPZ010000003">
    <property type="protein sequence ID" value="KAI1723558.1"/>
    <property type="molecule type" value="Genomic_DNA"/>
</dbReference>
<evidence type="ECO:0000256" key="13">
    <source>
        <dbReference type="SAM" id="MobiDB-lite"/>
    </source>
</evidence>
<dbReference type="Gene3D" id="3.10.580.10">
    <property type="entry name" value="CBS-domain"/>
    <property type="match status" value="2"/>
</dbReference>
<dbReference type="Pfam" id="PF00128">
    <property type="entry name" value="Alpha-amylase"/>
    <property type="match status" value="1"/>
</dbReference>
<keyword evidence="7 12" id="KW-1133">Transmembrane helix</keyword>
<dbReference type="InterPro" id="IPR014743">
    <property type="entry name" value="Cl-channel_core"/>
</dbReference>
<reference evidence="15" key="1">
    <citation type="submission" date="2022-01" db="EMBL/GenBank/DDBJ databases">
        <title>Genome Sequence Resource for Two Populations of Ditylenchus destructor, the Migratory Endoparasitic Phytonematode.</title>
        <authorList>
            <person name="Zhang H."/>
            <person name="Lin R."/>
            <person name="Xie B."/>
        </authorList>
    </citation>
    <scope>NUCLEOTIDE SEQUENCE</scope>
    <source>
        <strain evidence="15">BazhouSP</strain>
    </source>
</reference>
<dbReference type="CDD" id="cd11317">
    <property type="entry name" value="AmyAc_bac_euk_AmyA"/>
    <property type="match status" value="1"/>
</dbReference>
<feature type="compositionally biased region" description="Basic and acidic residues" evidence="13">
    <location>
        <begin position="1872"/>
        <end position="1882"/>
    </location>
</feature>
<dbReference type="FunFam" id="1.10.3080.10:FF:000022">
    <property type="entry name" value="Chloride channel protein"/>
    <property type="match status" value="1"/>
</dbReference>
<feature type="transmembrane region" description="Helical" evidence="12">
    <location>
        <begin position="895"/>
        <end position="917"/>
    </location>
</feature>
<keyword evidence="8 12" id="KW-0406">Ion transport</keyword>
<evidence type="ECO:0000256" key="2">
    <source>
        <dbReference type="ARBA" id="ARBA00004141"/>
    </source>
</evidence>
<dbReference type="GO" id="GO:0005247">
    <property type="term" value="F:voltage-gated chloride channel activity"/>
    <property type="evidence" value="ECO:0007669"/>
    <property type="project" value="TreeGrafter"/>
</dbReference>
<dbReference type="SUPFAM" id="SSF54631">
    <property type="entry name" value="CBS-domain pair"/>
    <property type="match status" value="1"/>
</dbReference>
<feature type="transmembrane region" description="Helical" evidence="12">
    <location>
        <begin position="1251"/>
        <end position="1271"/>
    </location>
</feature>
<evidence type="ECO:0000256" key="6">
    <source>
        <dbReference type="ARBA" id="ARBA00022737"/>
    </source>
</evidence>
<protein>
    <recommendedName>
        <fullName evidence="12">Chloride channel protein</fullName>
    </recommendedName>
</protein>
<keyword evidence="5" id="KW-0479">Metal-binding</keyword>
<feature type="transmembrane region" description="Helical" evidence="12">
    <location>
        <begin position="1055"/>
        <end position="1078"/>
    </location>
</feature>
<dbReference type="InterPro" id="IPR050970">
    <property type="entry name" value="Cl_channel_volt-gated"/>
</dbReference>
<dbReference type="InterPro" id="IPR001807">
    <property type="entry name" value="ClC"/>
</dbReference>
<evidence type="ECO:0000256" key="8">
    <source>
        <dbReference type="ARBA" id="ARBA00023065"/>
    </source>
</evidence>
<feature type="transmembrane region" description="Helical" evidence="12">
    <location>
        <begin position="1349"/>
        <end position="1370"/>
    </location>
</feature>
<sequence length="2051" mass="230741">MRPNELYPRILDISLIIFFITVLGAVSEYDYDNPHTLPRRFSMVHLFEWKWDDIANECENYLAKAGYGAVQVSPPTEHLIRVVDLDGKGRKDVPWYVRYQPTGYKLISRSGNESQFRQMVKRCNDVGVRIVVDMVLNHMAGAGQSSDQPGIRSSGGSTFNSTPHFESFPGANYTADHFNDFRCDGDIQGSDYMSNAERVRNCRLVGLVDLNHGHPHVRETIVQLLNRLIRIGVAGFRFDAAKHMWPADMGAIIEKLDPLNEMIFGKNRKPFIFHEVIDKGGEAIKVAEYVQIGRYTNFNFGIALANAVQNFNGKNYASLADLHEGYNYGNMADHEVVNFVDNHDNQRYEKDYILTHKKEDLYKMAVSFMLAWTYGYPRVMSSYYFNITDQGPPSSGSSDYEIRSPTFNSDGTCKSDSGWVCEHRWPEIRRMLKFRSDTAESAVSVIHKETHILAFARLGKGFFAANNDDTERKLVKLDTTLPAGNYCNIYANDDCSSTSFITVNSDGKATFYVPRRSIVAFTIKSLVPDSVPATISDSRLSWNRTIIFLHKETALGEYIHIRGGNDNMTECDIEPSTKNKCSIPIVHKTKLDVESDEVPSMVYSAYQEWKQSDNYLDFHGAETRQGTHDGVPAGGTPLIWTTNASSDPAFNSLNAEYNLGGNYWMVDLLMDCNNANNSFFEFKGWVNGDWENGIVASENTCMIGQPKSVHNNHVARCGAVNIFKWGESDCRIISPDDYYYTGGKRHIYHLISSFGNRDRNSFTPFESVKEIVDELDKPTRQDLFGNRNQQSMNSILKKEINALDRQYSYEHTVQLGRYRLDFEEDEKTNTDRLEVNLPTEEAGDTLPRKTTRVRFHEHDPREDWKEERNAPSWEMVMKRWLLQCRSVFSWSSLRMLLMDWLFLAILGIGMALTSMFMDNVIEYLQTFQLVLMNKSGQTGNPYLDYLCTYLSWLGYTELLVICSAMIVHYLAPQAIGSGIPEMKTILRGVVLKDFLTLRTLISKTVGLTFALGSGIPIGKMGPFVHVASIAANLLSNLAAQVDGAYGNECRKSEMLAAACATGVACTFSSPVGGVLFSIEVTTMYFSVRNYWRGFFAAACGATVFRLVRVVAFKAEVTLVAFYQTHFPQDAFEPEELPFFALLGLFSGLLGAGFILFYKNAVMFLRQNPIAKKFFQTNWIVYPTVIAFLVATVTYPRGFGRFLSGRYKFTQTVLDFFSNCTWSKPLHSPESPHGCSSELLATWTNHEGYGPYNVFLVLCVFAFTFLFLAALCNTMPIPCGMFMPMFVVGAAFGRLMGEIIAVIFPDGIPGGTDQPIFPGIYAVVGAAALTGAITHSVSVAMICCEITGQLIYIIPLMIAVIIANAVCTYFQPSVYDVMIKIKHLPYLPDLPPANAAVHTYNAEHIMVSHVRHVCRLTTYAEIRNILVDMPKVRSFPVVDDPSSMMLLGSVPRRTLLEMLSKQIGDDARKKEAERRIRSAIETIDRHFREAQEQQAQRSISNQSNERNKSSEERLDFSDHNSDHEKLPDDDKELYQLDKSEDDPVRPEKRFRKTSINLPAEAKHTVKRVSLLEPPASISRTRSESAIAKRYRIKGKIDENMLHGMPGADLGDHPIQILAKPRKRKNRFQVEPVIQPYNHYHCVNSTGKDSIYANAAKKISKNLSTHSLKSSKDQPQPRARRNAVASSVSMQGKIDDEDSPSQHTSGASTPTRKSSGTESRYYYDHQASMTRNISDYVKQAKKRLLFMQSRHKASMEKMEYDLFEEERREWELSRLEEAVEFQEKQIDPAPFQLVRKTSVYKVHSLFSLLDLNRAYVTDRGRLVGVVALRDLRIAIQNAQNGVPEQTTTTSADANGDLSVAAKGDFADLESGKSQGRDSSPKAEKWAPLGTIDGDLKQTEVSDDFNQRPSASVSPALYERNRHESNESVHDVLTPTIKIVHPSSASLHHFTNHPIMLTIQEEIEPVGVSRKSSLKSSRNSSLRRSDSSGTGAIAGTSVIPLIESAASELRDSATLSPEPGDVIQAVAYLRRKSVAVEDLLALEETQIPDRKYDE</sequence>
<dbReference type="InterPro" id="IPR000644">
    <property type="entry name" value="CBS_dom"/>
</dbReference>
<evidence type="ECO:0000256" key="1">
    <source>
        <dbReference type="ARBA" id="ARBA00001913"/>
    </source>
</evidence>
<evidence type="ECO:0000256" key="10">
    <source>
        <dbReference type="ARBA" id="ARBA00023214"/>
    </source>
</evidence>
<comment type="caution">
    <text evidence="12">Lacks conserved residue(s) required for the propagation of feature annotation.</text>
</comment>
<dbReference type="Gene3D" id="3.20.20.80">
    <property type="entry name" value="Glycosidases"/>
    <property type="match status" value="1"/>
</dbReference>
<dbReference type="Gene3D" id="2.60.40.1180">
    <property type="entry name" value="Golgi alpha-mannosidase II"/>
    <property type="match status" value="1"/>
</dbReference>
<keyword evidence="3 12" id="KW-0813">Transport</keyword>
<feature type="domain" description="CBS" evidence="14">
    <location>
        <begin position="1784"/>
        <end position="1842"/>
    </location>
</feature>
<dbReference type="FunFam" id="3.10.580.10:FF:000048">
    <property type="entry name" value="Chloride channel 2c"/>
    <property type="match status" value="1"/>
</dbReference>
<evidence type="ECO:0000256" key="12">
    <source>
        <dbReference type="RuleBase" id="RU361221"/>
    </source>
</evidence>
<dbReference type="InterPro" id="IPR046342">
    <property type="entry name" value="CBS_dom_sf"/>
</dbReference>
<evidence type="ECO:0000256" key="5">
    <source>
        <dbReference type="ARBA" id="ARBA00022723"/>
    </source>
</evidence>
<dbReference type="PANTHER" id="PTHR45720:SF10">
    <property type="entry name" value="CHLORIDE CHANNEL PROTEIN 2"/>
    <property type="match status" value="1"/>
</dbReference>
<feature type="region of interest" description="Disordered" evidence="13">
    <location>
        <begin position="1966"/>
        <end position="1987"/>
    </location>
</feature>
<evidence type="ECO:0000313" key="15">
    <source>
        <dbReference type="EMBL" id="KAI1723558.1"/>
    </source>
</evidence>
<keyword evidence="11" id="KW-0129">CBS domain</keyword>
<feature type="transmembrane region" description="Helical" evidence="12">
    <location>
        <begin position="1315"/>
        <end position="1342"/>
    </location>
</feature>
<feature type="compositionally biased region" description="Polar residues" evidence="13">
    <location>
        <begin position="1491"/>
        <end position="1503"/>
    </location>
</feature>
<feature type="transmembrane region" description="Helical" evidence="12">
    <location>
        <begin position="949"/>
        <end position="971"/>
    </location>
</feature>
<feature type="transmembrane region" description="Helical" evidence="12">
    <location>
        <begin position="1136"/>
        <end position="1157"/>
    </location>
</feature>
<dbReference type="PANTHER" id="PTHR45720">
    <property type="entry name" value="CHLORIDE CHANNEL PROTEIN 2"/>
    <property type="match status" value="1"/>
</dbReference>
<evidence type="ECO:0000313" key="16">
    <source>
        <dbReference type="Proteomes" id="UP001201812"/>
    </source>
</evidence>
<feature type="region of interest" description="Disordered" evidence="13">
    <location>
        <begin position="1863"/>
        <end position="1889"/>
    </location>
</feature>
<feature type="region of interest" description="Disordered" evidence="13">
    <location>
        <begin position="1661"/>
        <end position="1716"/>
    </location>
</feature>
<keyword evidence="6" id="KW-0677">Repeat</keyword>
<dbReference type="SUPFAM" id="SSF51445">
    <property type="entry name" value="(Trans)glycosidases"/>
    <property type="match status" value="1"/>
</dbReference>
<feature type="region of interest" description="Disordered" evidence="13">
    <location>
        <begin position="1488"/>
        <end position="1553"/>
    </location>
</feature>
<organism evidence="15 16">
    <name type="scientific">Ditylenchus destructor</name>
    <dbReference type="NCBI Taxonomy" id="166010"/>
    <lineage>
        <taxon>Eukaryota</taxon>
        <taxon>Metazoa</taxon>
        <taxon>Ecdysozoa</taxon>
        <taxon>Nematoda</taxon>
        <taxon>Chromadorea</taxon>
        <taxon>Rhabditida</taxon>
        <taxon>Tylenchina</taxon>
        <taxon>Tylenchomorpha</taxon>
        <taxon>Sphaerularioidea</taxon>
        <taxon>Anguinidae</taxon>
        <taxon>Anguininae</taxon>
        <taxon>Ditylenchus</taxon>
    </lineage>
</organism>
<comment type="subcellular location">
    <subcellularLocation>
        <location evidence="2 12">Membrane</location>
        <topology evidence="2 12">Multi-pass membrane protein</topology>
    </subcellularLocation>
</comment>
<evidence type="ECO:0000256" key="4">
    <source>
        <dbReference type="ARBA" id="ARBA00022692"/>
    </source>
</evidence>
<feature type="transmembrane region" description="Helical" evidence="12">
    <location>
        <begin position="1178"/>
        <end position="1197"/>
    </location>
</feature>
<dbReference type="Pfam" id="PF00654">
    <property type="entry name" value="Voltage_CLC"/>
    <property type="match status" value="1"/>
</dbReference>
<comment type="caution">
    <text evidence="15">The sequence shown here is derived from an EMBL/GenBank/DDBJ whole genome shotgun (WGS) entry which is preliminary data.</text>
</comment>
<feature type="compositionally biased region" description="Polar residues" evidence="13">
    <location>
        <begin position="1699"/>
        <end position="1716"/>
    </location>
</feature>
<dbReference type="GO" id="GO:0005975">
    <property type="term" value="P:carbohydrate metabolic process"/>
    <property type="evidence" value="ECO:0007669"/>
    <property type="project" value="InterPro"/>
</dbReference>
<keyword evidence="16" id="KW-1185">Reference proteome</keyword>
<keyword evidence="10 12" id="KW-0868">Chloride</keyword>
<dbReference type="PROSITE" id="PS51371">
    <property type="entry name" value="CBS"/>
    <property type="match status" value="1"/>
</dbReference>
<evidence type="ECO:0000256" key="9">
    <source>
        <dbReference type="ARBA" id="ARBA00023136"/>
    </source>
</evidence>
<dbReference type="SUPFAM" id="SSF51011">
    <property type="entry name" value="Glycosyl hydrolase domain"/>
    <property type="match status" value="1"/>
</dbReference>
<dbReference type="SMART" id="SM00642">
    <property type="entry name" value="Aamy"/>
    <property type="match status" value="1"/>
</dbReference>
<dbReference type="CDD" id="cd03683">
    <property type="entry name" value="ClC_1_like"/>
    <property type="match status" value="1"/>
</dbReference>
<comment type="cofactor">
    <cofactor evidence="1">
        <name>Ca(2+)</name>
        <dbReference type="ChEBI" id="CHEBI:29108"/>
    </cofactor>
</comment>